<dbReference type="CDD" id="cd02009">
    <property type="entry name" value="TPP_SHCHC_synthase"/>
    <property type="match status" value="1"/>
</dbReference>
<dbReference type="SFLD" id="SFLDF00009">
    <property type="entry name" value="o-succinylbenzoate_synthase"/>
    <property type="match status" value="1"/>
</dbReference>
<dbReference type="SUPFAM" id="SSF52467">
    <property type="entry name" value="DHS-like NAD/FAD-binding domain"/>
    <property type="match status" value="1"/>
</dbReference>
<dbReference type="GO" id="GO:0016829">
    <property type="term" value="F:lyase activity"/>
    <property type="evidence" value="ECO:0007669"/>
    <property type="project" value="UniProtKB-KW"/>
</dbReference>
<dbReference type="Pfam" id="PF02775">
    <property type="entry name" value="TPP_enzyme_C"/>
    <property type="match status" value="1"/>
</dbReference>
<dbReference type="InterPro" id="IPR029035">
    <property type="entry name" value="DHS-like_NAD/FAD-binding_dom"/>
</dbReference>
<feature type="domain" description="Mandelate racemase/muconate lactonizing enzyme C-terminal" evidence="7">
    <location>
        <begin position="1116"/>
        <end position="1212"/>
    </location>
</feature>
<evidence type="ECO:0000259" key="7">
    <source>
        <dbReference type="SMART" id="SM00922"/>
    </source>
</evidence>
<dbReference type="InterPro" id="IPR036849">
    <property type="entry name" value="Enolase-like_C_sf"/>
</dbReference>
<dbReference type="InterPro" id="IPR032264">
    <property type="entry name" value="MenD_middle"/>
</dbReference>
<dbReference type="GO" id="GO:0046872">
    <property type="term" value="F:metal ion binding"/>
    <property type="evidence" value="ECO:0007669"/>
    <property type="project" value="UniProtKB-KW"/>
</dbReference>
<proteinExistence type="inferred from homology"/>
<evidence type="ECO:0000256" key="2">
    <source>
        <dbReference type="ARBA" id="ARBA00022723"/>
    </source>
</evidence>
<dbReference type="Gene3D" id="3.30.390.10">
    <property type="entry name" value="Enolase-like, N-terminal domain"/>
    <property type="match status" value="1"/>
</dbReference>
<dbReference type="SUPFAM" id="SSF53474">
    <property type="entry name" value="alpha/beta-Hydrolases"/>
    <property type="match status" value="1"/>
</dbReference>
<dbReference type="CDD" id="cd07037">
    <property type="entry name" value="TPP_PYR_MenD"/>
    <property type="match status" value="1"/>
</dbReference>
<dbReference type="STRING" id="3983.A0A2C9UK99"/>
<dbReference type="GO" id="GO:0030976">
    <property type="term" value="F:thiamine pyrophosphate binding"/>
    <property type="evidence" value="ECO:0007669"/>
    <property type="project" value="InterPro"/>
</dbReference>
<dbReference type="PROSITE" id="PS00909">
    <property type="entry name" value="MR_MLE_2"/>
    <property type="match status" value="1"/>
</dbReference>
<dbReference type="InterPro" id="IPR013342">
    <property type="entry name" value="Mandelate_racemase_C"/>
</dbReference>
<dbReference type="SUPFAM" id="SSF51604">
    <property type="entry name" value="Enolase C-terminal domain-like"/>
    <property type="match status" value="1"/>
</dbReference>
<dbReference type="Gene3D" id="3.40.50.1220">
    <property type="entry name" value="TPP-binding domain"/>
    <property type="match status" value="1"/>
</dbReference>
<dbReference type="Pfam" id="PF13378">
    <property type="entry name" value="MR_MLE_C"/>
    <property type="match status" value="1"/>
</dbReference>
<dbReference type="InterPro" id="IPR029061">
    <property type="entry name" value="THDP-binding"/>
</dbReference>
<dbReference type="PANTHER" id="PTHR42916:SF1">
    <property type="entry name" value="PROTEIN PHYLLO, CHLOROPLASTIC"/>
    <property type="match status" value="1"/>
</dbReference>
<dbReference type="Gene3D" id="3.40.50.970">
    <property type="match status" value="2"/>
</dbReference>
<dbReference type="InterPro" id="IPR029017">
    <property type="entry name" value="Enolase-like_N"/>
</dbReference>
<dbReference type="Gene3D" id="3.40.50.1820">
    <property type="entry name" value="alpha/beta hydrolase"/>
    <property type="match status" value="1"/>
</dbReference>
<evidence type="ECO:0000256" key="6">
    <source>
        <dbReference type="ARBA" id="ARBA00023239"/>
    </source>
</evidence>
<evidence type="ECO:0000313" key="8">
    <source>
        <dbReference type="EMBL" id="OAY31204.1"/>
    </source>
</evidence>
<evidence type="ECO:0000256" key="4">
    <source>
        <dbReference type="ARBA" id="ARBA00023052"/>
    </source>
</evidence>
<dbReference type="GO" id="GO:0070204">
    <property type="term" value="F:2-succinyl-5-enolpyruvyl-6-hydroxy-3-cyclohexene-1-carboxylic-acid synthase activity"/>
    <property type="evidence" value="ECO:0007669"/>
    <property type="project" value="InterPro"/>
</dbReference>
<dbReference type="NCBIfam" id="TIGR01927">
    <property type="entry name" value="menC_gam_Gplu"/>
    <property type="match status" value="1"/>
</dbReference>
<dbReference type="EMBL" id="CM004400">
    <property type="protein sequence ID" value="OAY31204.1"/>
    <property type="molecule type" value="Genomic_DNA"/>
</dbReference>
<keyword evidence="3" id="KW-0460">Magnesium</keyword>
<dbReference type="GO" id="GO:0009063">
    <property type="term" value="P:amino acid catabolic process"/>
    <property type="evidence" value="ECO:0007669"/>
    <property type="project" value="InterPro"/>
</dbReference>
<dbReference type="SFLD" id="SFLDS00001">
    <property type="entry name" value="Enolase"/>
    <property type="match status" value="1"/>
</dbReference>
<dbReference type="InterPro" id="IPR029065">
    <property type="entry name" value="Enolase_C-like"/>
</dbReference>
<dbReference type="Gene3D" id="3.20.20.120">
    <property type="entry name" value="Enolase-like C-terminal domain"/>
    <property type="match status" value="1"/>
</dbReference>
<dbReference type="InterPro" id="IPR029058">
    <property type="entry name" value="AB_hydrolase_fold"/>
</dbReference>
<dbReference type="SUPFAM" id="SSF54826">
    <property type="entry name" value="Enolase N-terminal domain-like"/>
    <property type="match status" value="1"/>
</dbReference>
<evidence type="ECO:0000256" key="5">
    <source>
        <dbReference type="ARBA" id="ARBA00023211"/>
    </source>
</evidence>
<protein>
    <recommendedName>
        <fullName evidence="7">Mandelate racemase/muconate lactonizing enzyme C-terminal domain-containing protein</fullName>
    </recommendedName>
</protein>
<keyword evidence="6" id="KW-0456">Lyase</keyword>
<accession>A0A2C9UK99</accession>
<dbReference type="InterPro" id="IPR011766">
    <property type="entry name" value="TPP_enzyme_TPP-bd"/>
</dbReference>
<dbReference type="PANTHER" id="PTHR42916">
    <property type="entry name" value="2-SUCCINYL-5-ENOLPYRUVYL-6-HYDROXY-3-CYCLOHEXENE-1-CARBOXYLATE SYNTHASE"/>
    <property type="match status" value="1"/>
</dbReference>
<dbReference type="HAMAP" id="MF_01659">
    <property type="entry name" value="MenD"/>
    <property type="match status" value="1"/>
</dbReference>
<name>A0A2C9UK99_MANES</name>
<keyword evidence="1" id="KW-0808">Transferase</keyword>
<dbReference type="SUPFAM" id="SSF52518">
    <property type="entry name" value="Thiamin diphosphate-binding fold (THDP-binding)"/>
    <property type="match status" value="2"/>
</dbReference>
<evidence type="ECO:0000256" key="3">
    <source>
        <dbReference type="ARBA" id="ARBA00022842"/>
    </source>
</evidence>
<dbReference type="SFLD" id="SFLDG00180">
    <property type="entry name" value="muconate_cycloisomerase"/>
    <property type="match status" value="1"/>
</dbReference>
<dbReference type="SMART" id="SM00922">
    <property type="entry name" value="MR_MLE"/>
    <property type="match status" value="1"/>
</dbReference>
<keyword evidence="5" id="KW-0464">Manganese</keyword>
<organism evidence="8">
    <name type="scientific">Manihot esculenta</name>
    <name type="common">Cassava</name>
    <name type="synonym">Jatropha manihot</name>
    <dbReference type="NCBI Taxonomy" id="3983"/>
    <lineage>
        <taxon>Eukaryota</taxon>
        <taxon>Viridiplantae</taxon>
        <taxon>Streptophyta</taxon>
        <taxon>Embryophyta</taxon>
        <taxon>Tracheophyta</taxon>
        <taxon>Spermatophyta</taxon>
        <taxon>Magnoliopsida</taxon>
        <taxon>eudicotyledons</taxon>
        <taxon>Gunneridae</taxon>
        <taxon>Pentapetalae</taxon>
        <taxon>rosids</taxon>
        <taxon>fabids</taxon>
        <taxon>Malpighiales</taxon>
        <taxon>Euphorbiaceae</taxon>
        <taxon>Crotonoideae</taxon>
        <taxon>Manihoteae</taxon>
        <taxon>Manihot</taxon>
    </lineage>
</organism>
<evidence type="ECO:0000256" key="1">
    <source>
        <dbReference type="ARBA" id="ARBA00022679"/>
    </source>
</evidence>
<sequence>MKPHILLATNLWILPSLNLHSRIRRSPPTLAFPNRNTAIHFNLLRRPAILSPNFKVVEAVRFDGPIITIEGLEDCELVIETCITRTLSPVVTLERGLQSIREAVEELKLNHPPSSSGILRFQVAVPPGPKALNWFCCQLESSRVFPQFFVSKEAENPSCKSLYLNRTRGVFGIGAAIYFIQSSHTVGEHKSIRRYVSSDSVNMATYGFVDAKFDTFSSSIKHEAGSFYLVIPEIELDEHEDFSILSATLAWDAALFCTFKQAIQSFESSIYEVGYHFCPTGEKCGFNNIRSALNRVNPVEDKTFRMLDHASEACCSLLDCANINEVWASLIVEECSRLGLTYFCIAPGSRSSPLAIAASTHPLTTCIACFDERSLAFHAVGYARGSHRPAVVITSSGTAVSNLLPAVVEASQDFVPLLLLTADRPPELQNAGANQSINQVNHFGSFVRFFFSLPAPTDNIPARMVLTTLDSAVHWSTSSPYGPVHINCPFREPLDNSPSKWMLSCLKGLDKWMSSAEPFTKYIQMQNSLACYENTVISMKQVIEIIQQAKRGLLLVGAIHTEDEIWAALLLAKHLNWPVVADILSGLRLRRLSSYFPKDEENVLFIDHLDHALLSDFVKGWVRFEVVIQIGSRITSKRISQMLEDCCPCSYILVDNHPCRHDPSHFVSHRVQCSILQFVDSLNKVQFPCRSSIWCDYLGALDKMVARDISFQIHVENSLTEPHVAHVISGALSAGSALFIGNSMVIRDADMYGYSYDHHIHRIADILNSEHHGLGIQVVGNRGASGIDGLLSTAIGFAVGCNKRILCVIGDVSFLHDSNGLSILNPRMSRKPMTIIVINNHGGAIFSLLPIADGTDQRTLNQYFYTSHNISIQKLCMAHSVQHSHVKTKMELQDALVASQHQKTDCVIEVESSISDNAIFHSTLRKSGCQAADRALSILSRLSVPYSVSDRFFLCKILKMEYSLYRIELSAPPTSSSVDHDCNKFHKEGYILSLSLEDGSVGYGEVAPLEIHKENLLDVEEQLQFLLHVIKGTKISLSLPLMSGSFSSWIWNNLGIPENSIFPSVRCGLEMAILNAIAERQGCSLLNIIQPWRETEKICEKSNVKICGLIDSTGTPAEVAVIASALVEEGFSALKLKVARRIDPIQDAAAIQEVRKKVGRQIELRVDANRNWSYEEAIRFGSLVKDCDLQYIEEPVQDENDIIKYCEESGLPVALDETIDKICENPLDMLMKYAHPGIVAVVIKPSVVGGFERAALIAQWAHRQGKMAVVSAAFESGLSLLTYIQFSYYLELQNADICGVMNYKLRPSIAHGLGTYQWLKQDVTTKPLEIRRHPHSGFMGASVADNIQLLQMFQINHNVIYRTSTGDQVHRYNLAVSSMDFTCSIKVHEVGEKNNDNVVIFLHGFLGTGEDWISIMKAISGSARCISIDLPGHGGSKIQNCGCEEAKEEATLSVEMVAHILYKLIPDITPKKVAIVGYSMGARIALRMALRHSDKVSGAVIISGSPGLKDGQERKIRQARDFSRSRTLMDYGLQLFLDSWYAGELWNSLRSHSRFKEIVASRMLHDDVYSLAKVLSDLSVGRQMPLWEELKQCNIPLLLMVGEKDKKFQAIAEKMYSEICQFEKGKEDDMGINVPEIVKIPNCGHAVHLENPLPVIGELRRFLTKLRKFSTLEHTENMH</sequence>
<reference evidence="8" key="1">
    <citation type="submission" date="2016-02" db="EMBL/GenBank/DDBJ databases">
        <title>WGS assembly of Manihot esculenta.</title>
        <authorList>
            <person name="Bredeson J.V."/>
            <person name="Prochnik S.E."/>
            <person name="Lyons J.B."/>
            <person name="Schmutz J."/>
            <person name="Grimwood J."/>
            <person name="Vrebalov J."/>
            <person name="Bart R.S."/>
            <person name="Amuge T."/>
            <person name="Ferguson M.E."/>
            <person name="Green R."/>
            <person name="Putnam N."/>
            <person name="Stites J."/>
            <person name="Rounsley S."/>
            <person name="Rokhsar D.S."/>
        </authorList>
    </citation>
    <scope>NUCLEOTIDE SEQUENCE [LARGE SCALE GENOMIC DNA]</scope>
    <source>
        <tissue evidence="8">Leaf</tissue>
    </source>
</reference>
<dbReference type="Pfam" id="PF16582">
    <property type="entry name" value="TPP_enzyme_M_2"/>
    <property type="match status" value="1"/>
</dbReference>
<dbReference type="InterPro" id="IPR000073">
    <property type="entry name" value="AB_hydrolase_1"/>
</dbReference>
<dbReference type="Pfam" id="PF00561">
    <property type="entry name" value="Abhydrolase_1"/>
    <property type="match status" value="1"/>
</dbReference>
<keyword evidence="2" id="KW-0479">Metal-binding</keyword>
<gene>
    <name evidence="8" type="ORF">MANES_14G092500</name>
</gene>
<dbReference type="NCBIfam" id="TIGR00173">
    <property type="entry name" value="menD"/>
    <property type="match status" value="1"/>
</dbReference>
<dbReference type="Pfam" id="PF02776">
    <property type="entry name" value="TPP_enzyme_N"/>
    <property type="match status" value="1"/>
</dbReference>
<dbReference type="GO" id="GO:0009234">
    <property type="term" value="P:menaquinone biosynthetic process"/>
    <property type="evidence" value="ECO:0007669"/>
    <property type="project" value="InterPro"/>
</dbReference>
<keyword evidence="4" id="KW-0786">Thiamine pyrophosphate</keyword>
<dbReference type="InterPro" id="IPR018110">
    <property type="entry name" value="Mandel_Rmase/mucon_lact_enz_CS"/>
</dbReference>
<dbReference type="InterPro" id="IPR012001">
    <property type="entry name" value="Thiamin_PyroP_enz_TPP-bd_dom"/>
</dbReference>
<dbReference type="InterPro" id="IPR004433">
    <property type="entry name" value="MenaQ_synth_MenD"/>
</dbReference>